<evidence type="ECO:0000256" key="3">
    <source>
        <dbReference type="ARBA" id="ARBA00023012"/>
    </source>
</evidence>
<dbReference type="Pfam" id="PF02518">
    <property type="entry name" value="HATPase_c"/>
    <property type="match status" value="1"/>
</dbReference>
<dbReference type="InterPro" id="IPR036890">
    <property type="entry name" value="HATPase_C_sf"/>
</dbReference>
<dbReference type="EMBL" id="SLWR01000006">
    <property type="protein sequence ID" value="TCO46867.1"/>
    <property type="molecule type" value="Genomic_DNA"/>
</dbReference>
<feature type="transmembrane region" description="Helical" evidence="4">
    <location>
        <begin position="87"/>
        <end position="105"/>
    </location>
</feature>
<dbReference type="InterPro" id="IPR050482">
    <property type="entry name" value="Sensor_HK_TwoCompSys"/>
</dbReference>
<keyword evidence="3" id="KW-0902">Two-component regulatory system</keyword>
<feature type="transmembrane region" description="Helical" evidence="4">
    <location>
        <begin position="57"/>
        <end position="75"/>
    </location>
</feature>
<keyword evidence="4" id="KW-1133">Transmembrane helix</keyword>
<evidence type="ECO:0000313" key="7">
    <source>
        <dbReference type="Proteomes" id="UP000295573"/>
    </source>
</evidence>
<dbReference type="Gene3D" id="3.30.565.10">
    <property type="entry name" value="Histidine kinase-like ATPase, C-terminal domain"/>
    <property type="match status" value="1"/>
</dbReference>
<dbReference type="RefSeq" id="WP_158290980.1">
    <property type="nucleotide sequence ID" value="NZ_SLWR01000006.1"/>
</dbReference>
<dbReference type="InterPro" id="IPR003594">
    <property type="entry name" value="HATPase_dom"/>
</dbReference>
<dbReference type="AlphaFoldDB" id="A0A4R2IPM9"/>
<name>A0A4R2IPM9_9ACTN</name>
<dbReference type="OrthoDB" id="3473644at2"/>
<comment type="caution">
    <text evidence="6">The sequence shown here is derived from an EMBL/GenBank/DDBJ whole genome shotgun (WGS) entry which is preliminary data.</text>
</comment>
<evidence type="ECO:0000259" key="5">
    <source>
        <dbReference type="Pfam" id="PF02518"/>
    </source>
</evidence>
<dbReference type="Proteomes" id="UP000295573">
    <property type="component" value="Unassembled WGS sequence"/>
</dbReference>
<protein>
    <submittedName>
        <fullName evidence="6">Signal transduction histidine kinase</fullName>
    </submittedName>
</protein>
<keyword evidence="1" id="KW-0808">Transferase</keyword>
<keyword evidence="4" id="KW-0472">Membrane</keyword>
<dbReference type="GO" id="GO:0016301">
    <property type="term" value="F:kinase activity"/>
    <property type="evidence" value="ECO:0007669"/>
    <property type="project" value="UniProtKB-KW"/>
</dbReference>
<keyword evidence="2 6" id="KW-0418">Kinase</keyword>
<evidence type="ECO:0000313" key="6">
    <source>
        <dbReference type="EMBL" id="TCO46867.1"/>
    </source>
</evidence>
<feature type="transmembrane region" description="Helical" evidence="4">
    <location>
        <begin position="140"/>
        <end position="160"/>
    </location>
</feature>
<dbReference type="GO" id="GO:0000160">
    <property type="term" value="P:phosphorelay signal transduction system"/>
    <property type="evidence" value="ECO:0007669"/>
    <property type="project" value="UniProtKB-KW"/>
</dbReference>
<feature type="transmembrane region" description="Helical" evidence="4">
    <location>
        <begin position="111"/>
        <end position="133"/>
    </location>
</feature>
<dbReference type="CDD" id="cd16917">
    <property type="entry name" value="HATPase_UhpB-NarQ-NarX-like"/>
    <property type="match status" value="1"/>
</dbReference>
<feature type="domain" description="Histidine kinase/HSP90-like ATPase" evidence="5">
    <location>
        <begin position="296"/>
        <end position="384"/>
    </location>
</feature>
<feature type="transmembrane region" description="Helical" evidence="4">
    <location>
        <begin position="166"/>
        <end position="186"/>
    </location>
</feature>
<organism evidence="6 7">
    <name type="scientific">Kribbella antiqua</name>
    <dbReference type="NCBI Taxonomy" id="2512217"/>
    <lineage>
        <taxon>Bacteria</taxon>
        <taxon>Bacillati</taxon>
        <taxon>Actinomycetota</taxon>
        <taxon>Actinomycetes</taxon>
        <taxon>Propionibacteriales</taxon>
        <taxon>Kribbellaceae</taxon>
        <taxon>Kribbella</taxon>
    </lineage>
</organism>
<evidence type="ECO:0000256" key="1">
    <source>
        <dbReference type="ARBA" id="ARBA00022679"/>
    </source>
</evidence>
<dbReference type="PANTHER" id="PTHR24421">
    <property type="entry name" value="NITRATE/NITRITE SENSOR PROTEIN NARX-RELATED"/>
    <property type="match status" value="1"/>
</dbReference>
<dbReference type="PANTHER" id="PTHR24421:SF61">
    <property type="entry name" value="OXYGEN SENSOR HISTIDINE KINASE NREB"/>
    <property type="match status" value="1"/>
</dbReference>
<keyword evidence="4" id="KW-0812">Transmembrane</keyword>
<gene>
    <name evidence="6" type="ORF">EV646_106106</name>
</gene>
<evidence type="ECO:0000256" key="4">
    <source>
        <dbReference type="SAM" id="Phobius"/>
    </source>
</evidence>
<keyword evidence="7" id="KW-1185">Reference proteome</keyword>
<sequence>MTLSGQAGMRRTPATAEGVERTVVLAFVGIRTFDLGQTAIALSTGGLAASTAPRVDLAFVLVMTIESALLAGWLLSRGSVLPLRWPLVLDFALALGLILTSPTYVSPESRLVVWTMWVYPITLSTVTLIGGVLPRFGQVLLVSGLLALAYLAVAALPLGADDSGRATALANSLAYPGFATVAYVFCRFVRRLAAAADVARRRVAELERDRSRALVHDLLVYLELDRFVVADQQTQVAMMHQAREKHQQMRSYVDGVLLAQNVEERLTGVLRRHSSLAIRPVMEIAPETRLLSDVLEHLDRAMDTALTNVEQHAPGAAVLVSVRSDDSHVVVTIRDSGPGFDQSEFRTGYGISQILGHQLESVGGRSIVLSAPGEGTEISIAVPRQL</sequence>
<dbReference type="SUPFAM" id="SSF55874">
    <property type="entry name" value="ATPase domain of HSP90 chaperone/DNA topoisomerase II/histidine kinase"/>
    <property type="match status" value="1"/>
</dbReference>
<evidence type="ECO:0000256" key="2">
    <source>
        <dbReference type="ARBA" id="ARBA00022777"/>
    </source>
</evidence>
<proteinExistence type="predicted"/>
<accession>A0A4R2IPM9</accession>
<reference evidence="6 7" key="1">
    <citation type="journal article" date="2015" name="Stand. Genomic Sci.">
        <title>Genomic Encyclopedia of Bacterial and Archaeal Type Strains, Phase III: the genomes of soil and plant-associated and newly described type strains.</title>
        <authorList>
            <person name="Whitman W.B."/>
            <person name="Woyke T."/>
            <person name="Klenk H.P."/>
            <person name="Zhou Y."/>
            <person name="Lilburn T.G."/>
            <person name="Beck B.J."/>
            <person name="De Vos P."/>
            <person name="Vandamme P."/>
            <person name="Eisen J.A."/>
            <person name="Garrity G."/>
            <person name="Hugenholtz P."/>
            <person name="Kyrpides N.C."/>
        </authorList>
    </citation>
    <scope>NUCLEOTIDE SEQUENCE [LARGE SCALE GENOMIC DNA]</scope>
    <source>
        <strain evidence="6 7">VKM Ac-2541</strain>
    </source>
</reference>